<dbReference type="AlphaFoldDB" id="A0A0E0IQX6"/>
<dbReference type="GO" id="GO:0005524">
    <property type="term" value="F:ATP binding"/>
    <property type="evidence" value="ECO:0007669"/>
    <property type="project" value="UniProtKB-UniRule"/>
</dbReference>
<dbReference type="SUPFAM" id="SSF56112">
    <property type="entry name" value="Protein kinase-like (PK-like)"/>
    <property type="match status" value="1"/>
</dbReference>
<evidence type="ECO:0000313" key="12">
    <source>
        <dbReference type="EnsemblPlants" id="ONIVA10G06320.1"/>
    </source>
</evidence>
<keyword evidence="4 9" id="KW-0547">Nucleotide-binding</keyword>
<evidence type="ECO:0000256" key="8">
    <source>
        <dbReference type="ARBA" id="ARBA00048679"/>
    </source>
</evidence>
<dbReference type="InterPro" id="IPR011009">
    <property type="entry name" value="Kinase-like_dom_sf"/>
</dbReference>
<dbReference type="Gene3D" id="3.30.200.20">
    <property type="entry name" value="Phosphorylase Kinase, domain 1"/>
    <property type="match status" value="1"/>
</dbReference>
<dbReference type="EnsemblPlants" id="ONIVA10G06320.1">
    <property type="protein sequence ID" value="ONIVA10G06320.1"/>
    <property type="gene ID" value="ONIVA10G06320"/>
</dbReference>
<evidence type="ECO:0000256" key="4">
    <source>
        <dbReference type="ARBA" id="ARBA00022741"/>
    </source>
</evidence>
<feature type="binding site" evidence="9">
    <location>
        <position position="129"/>
    </location>
    <ligand>
        <name>ATP</name>
        <dbReference type="ChEBI" id="CHEBI:30616"/>
    </ligand>
</feature>
<feature type="compositionally biased region" description="Low complexity" evidence="10">
    <location>
        <begin position="36"/>
        <end position="57"/>
    </location>
</feature>
<evidence type="ECO:0000256" key="7">
    <source>
        <dbReference type="ARBA" id="ARBA00047899"/>
    </source>
</evidence>
<protein>
    <recommendedName>
        <fullName evidence="1">non-specific serine/threonine protein kinase</fullName>
        <ecNumber evidence="1">2.7.11.1</ecNumber>
    </recommendedName>
</protein>
<dbReference type="STRING" id="4536.A0A0E0IQX6"/>
<dbReference type="PANTHER" id="PTHR48005">
    <property type="entry name" value="LEUCINE RICH REPEAT KINASE 2"/>
    <property type="match status" value="1"/>
</dbReference>
<dbReference type="EC" id="2.7.11.1" evidence="1"/>
<dbReference type="InterPro" id="IPR017441">
    <property type="entry name" value="Protein_kinase_ATP_BS"/>
</dbReference>
<evidence type="ECO:0000256" key="3">
    <source>
        <dbReference type="ARBA" id="ARBA00022679"/>
    </source>
</evidence>
<accession>A0A0E0IQX6</accession>
<dbReference type="HOGENOM" id="CLU_146293_0_0_1"/>
<dbReference type="GO" id="GO:0004674">
    <property type="term" value="F:protein serine/threonine kinase activity"/>
    <property type="evidence" value="ECO:0007669"/>
    <property type="project" value="UniProtKB-KW"/>
</dbReference>
<feature type="domain" description="Protein kinase" evidence="11">
    <location>
        <begin position="101"/>
        <end position="143"/>
    </location>
</feature>
<reference evidence="12" key="2">
    <citation type="submission" date="2018-04" db="EMBL/GenBank/DDBJ databases">
        <title>OnivRS2 (Oryza nivara Reference Sequence Version 2).</title>
        <authorList>
            <person name="Zhang J."/>
            <person name="Kudrna D."/>
            <person name="Lee S."/>
            <person name="Talag J."/>
            <person name="Rajasekar S."/>
            <person name="Welchert J."/>
            <person name="Hsing Y.-I."/>
            <person name="Wing R.A."/>
        </authorList>
    </citation>
    <scope>NUCLEOTIDE SEQUENCE [LARGE SCALE GENOMIC DNA]</scope>
</reference>
<evidence type="ECO:0000256" key="10">
    <source>
        <dbReference type="SAM" id="MobiDB-lite"/>
    </source>
</evidence>
<name>A0A0E0IQX6_ORYNI</name>
<proteinExistence type="predicted"/>
<comment type="catalytic activity">
    <reaction evidence="8">
        <text>L-seryl-[protein] + ATP = O-phospho-L-seryl-[protein] + ADP + H(+)</text>
        <dbReference type="Rhea" id="RHEA:17989"/>
        <dbReference type="Rhea" id="RHEA-COMP:9863"/>
        <dbReference type="Rhea" id="RHEA-COMP:11604"/>
        <dbReference type="ChEBI" id="CHEBI:15378"/>
        <dbReference type="ChEBI" id="CHEBI:29999"/>
        <dbReference type="ChEBI" id="CHEBI:30616"/>
        <dbReference type="ChEBI" id="CHEBI:83421"/>
        <dbReference type="ChEBI" id="CHEBI:456216"/>
        <dbReference type="EC" id="2.7.11.1"/>
    </reaction>
</comment>
<feature type="region of interest" description="Disordered" evidence="10">
    <location>
        <begin position="36"/>
        <end position="78"/>
    </location>
</feature>
<dbReference type="Gramene" id="ONIVA10G06320.1">
    <property type="protein sequence ID" value="ONIVA10G06320.1"/>
    <property type="gene ID" value="ONIVA10G06320"/>
</dbReference>
<comment type="catalytic activity">
    <reaction evidence="7">
        <text>L-threonyl-[protein] + ATP = O-phospho-L-threonyl-[protein] + ADP + H(+)</text>
        <dbReference type="Rhea" id="RHEA:46608"/>
        <dbReference type="Rhea" id="RHEA-COMP:11060"/>
        <dbReference type="Rhea" id="RHEA-COMP:11605"/>
        <dbReference type="ChEBI" id="CHEBI:15378"/>
        <dbReference type="ChEBI" id="CHEBI:30013"/>
        <dbReference type="ChEBI" id="CHEBI:30616"/>
        <dbReference type="ChEBI" id="CHEBI:61977"/>
        <dbReference type="ChEBI" id="CHEBI:456216"/>
        <dbReference type="EC" id="2.7.11.1"/>
    </reaction>
</comment>
<keyword evidence="5" id="KW-0418">Kinase</keyword>
<evidence type="ECO:0000256" key="2">
    <source>
        <dbReference type="ARBA" id="ARBA00022527"/>
    </source>
</evidence>
<reference evidence="12" key="1">
    <citation type="submission" date="2015-04" db="UniProtKB">
        <authorList>
            <consortium name="EnsemblPlants"/>
        </authorList>
    </citation>
    <scope>IDENTIFICATION</scope>
    <source>
        <strain evidence="12">SL10</strain>
    </source>
</reference>
<evidence type="ECO:0000313" key="13">
    <source>
        <dbReference type="Proteomes" id="UP000006591"/>
    </source>
</evidence>
<evidence type="ECO:0000256" key="6">
    <source>
        <dbReference type="ARBA" id="ARBA00022840"/>
    </source>
</evidence>
<evidence type="ECO:0000256" key="9">
    <source>
        <dbReference type="PROSITE-ProRule" id="PRU10141"/>
    </source>
</evidence>
<evidence type="ECO:0000256" key="5">
    <source>
        <dbReference type="ARBA" id="ARBA00022777"/>
    </source>
</evidence>
<dbReference type="InterPro" id="IPR051420">
    <property type="entry name" value="Ser_Thr_Kinases_DiverseReg"/>
</dbReference>
<dbReference type="OMA" id="WSKDMTF"/>
<dbReference type="InterPro" id="IPR000719">
    <property type="entry name" value="Prot_kinase_dom"/>
</dbReference>
<dbReference type="PROSITE" id="PS50011">
    <property type="entry name" value="PROTEIN_KINASE_DOM"/>
    <property type="match status" value="1"/>
</dbReference>
<evidence type="ECO:0000259" key="11">
    <source>
        <dbReference type="PROSITE" id="PS50011"/>
    </source>
</evidence>
<dbReference type="PROSITE" id="PS00107">
    <property type="entry name" value="PROTEIN_KINASE_ATP"/>
    <property type="match status" value="1"/>
</dbReference>
<dbReference type="Proteomes" id="UP000006591">
    <property type="component" value="Chromosome 10"/>
</dbReference>
<keyword evidence="6 9" id="KW-0067">ATP-binding</keyword>
<evidence type="ECO:0000256" key="1">
    <source>
        <dbReference type="ARBA" id="ARBA00012513"/>
    </source>
</evidence>
<keyword evidence="2" id="KW-0723">Serine/threonine-protein kinase</keyword>
<keyword evidence="3" id="KW-0808">Transferase</keyword>
<sequence>MTKLAAAAVELPPLADVSAFSTTTSVARLALRDTTQTTTTMDTSSAAATESITASTSLGQLRHLPTVAPPPPHRSGQPPASIWSKDMTFSFGDILAAIEHFNDAYCIGKGSFGTVYRANLDGGRVVAVKRLDASETGDACCGS</sequence>
<dbReference type="PANTHER" id="PTHR48005:SF51">
    <property type="entry name" value="PROTEIN KINASE DOMAIN-CONTAINING PROTEIN"/>
    <property type="match status" value="1"/>
</dbReference>
<organism evidence="12">
    <name type="scientific">Oryza nivara</name>
    <name type="common">Indian wild rice</name>
    <name type="synonym">Oryza sativa f. spontanea</name>
    <dbReference type="NCBI Taxonomy" id="4536"/>
    <lineage>
        <taxon>Eukaryota</taxon>
        <taxon>Viridiplantae</taxon>
        <taxon>Streptophyta</taxon>
        <taxon>Embryophyta</taxon>
        <taxon>Tracheophyta</taxon>
        <taxon>Spermatophyta</taxon>
        <taxon>Magnoliopsida</taxon>
        <taxon>Liliopsida</taxon>
        <taxon>Poales</taxon>
        <taxon>Poaceae</taxon>
        <taxon>BOP clade</taxon>
        <taxon>Oryzoideae</taxon>
        <taxon>Oryzeae</taxon>
        <taxon>Oryzinae</taxon>
        <taxon>Oryza</taxon>
    </lineage>
</organism>
<keyword evidence="13" id="KW-1185">Reference proteome</keyword>